<keyword evidence="2 6" id="KW-0032">Aminotransferase</keyword>
<evidence type="ECO:0000256" key="1">
    <source>
        <dbReference type="ARBA" id="ARBA00001933"/>
    </source>
</evidence>
<evidence type="ECO:0000256" key="4">
    <source>
        <dbReference type="ARBA" id="ARBA00022898"/>
    </source>
</evidence>
<dbReference type="InterPro" id="IPR015422">
    <property type="entry name" value="PyrdxlP-dep_Trfase_small"/>
</dbReference>
<dbReference type="SUPFAM" id="SSF53383">
    <property type="entry name" value="PLP-dependent transferases"/>
    <property type="match status" value="1"/>
</dbReference>
<evidence type="ECO:0000256" key="3">
    <source>
        <dbReference type="ARBA" id="ARBA00022679"/>
    </source>
</evidence>
<dbReference type="AlphaFoldDB" id="A0A6L9UEE4"/>
<evidence type="ECO:0000313" key="6">
    <source>
        <dbReference type="EMBL" id="NEI74024.1"/>
    </source>
</evidence>
<comment type="similarity">
    <text evidence="5">Belongs to the class-III pyridoxal-phosphate-dependent aminotransferase family.</text>
</comment>
<dbReference type="RefSeq" id="WP_163992876.1">
    <property type="nucleotide sequence ID" value="NZ_WUEY01000024.1"/>
</dbReference>
<dbReference type="PANTHER" id="PTHR11986:SF79">
    <property type="entry name" value="ACETYLORNITHINE AMINOTRANSFERASE, MITOCHONDRIAL"/>
    <property type="match status" value="1"/>
</dbReference>
<dbReference type="Gene3D" id="3.90.1150.10">
    <property type="entry name" value="Aspartate Aminotransferase, domain 1"/>
    <property type="match status" value="1"/>
</dbReference>
<comment type="caution">
    <text evidence="6">The sequence shown here is derived from an EMBL/GenBank/DDBJ whole genome shotgun (WGS) entry which is preliminary data.</text>
</comment>
<dbReference type="Pfam" id="PF00202">
    <property type="entry name" value="Aminotran_3"/>
    <property type="match status" value="1"/>
</dbReference>
<keyword evidence="4 5" id="KW-0663">Pyridoxal phosphate</keyword>
<evidence type="ECO:0000256" key="2">
    <source>
        <dbReference type="ARBA" id="ARBA00022576"/>
    </source>
</evidence>
<evidence type="ECO:0000256" key="5">
    <source>
        <dbReference type="RuleBase" id="RU003560"/>
    </source>
</evidence>
<dbReference type="EMBL" id="WUEY01000024">
    <property type="protein sequence ID" value="NEI74024.1"/>
    <property type="molecule type" value="Genomic_DNA"/>
</dbReference>
<gene>
    <name evidence="6" type="ORF">GR212_31175</name>
</gene>
<dbReference type="InterPro" id="IPR015424">
    <property type="entry name" value="PyrdxlP-dep_Trfase"/>
</dbReference>
<dbReference type="GO" id="GO:0042802">
    <property type="term" value="F:identical protein binding"/>
    <property type="evidence" value="ECO:0007669"/>
    <property type="project" value="TreeGrafter"/>
</dbReference>
<dbReference type="InterPro" id="IPR005814">
    <property type="entry name" value="Aminotrans_3"/>
</dbReference>
<dbReference type="InterPro" id="IPR050103">
    <property type="entry name" value="Class-III_PLP-dep_AT"/>
</dbReference>
<organism evidence="6 7">
    <name type="scientific">Rhizobium lusitanum</name>
    <dbReference type="NCBI Taxonomy" id="293958"/>
    <lineage>
        <taxon>Bacteria</taxon>
        <taxon>Pseudomonadati</taxon>
        <taxon>Pseudomonadota</taxon>
        <taxon>Alphaproteobacteria</taxon>
        <taxon>Hyphomicrobiales</taxon>
        <taxon>Rhizobiaceae</taxon>
        <taxon>Rhizobium/Agrobacterium group</taxon>
        <taxon>Rhizobium</taxon>
    </lineage>
</organism>
<dbReference type="InterPro" id="IPR015421">
    <property type="entry name" value="PyrdxlP-dep_Trfase_major"/>
</dbReference>
<name>A0A6L9UEE4_9HYPH</name>
<keyword evidence="3 6" id="KW-0808">Transferase</keyword>
<evidence type="ECO:0000313" key="7">
    <source>
        <dbReference type="Proteomes" id="UP000483035"/>
    </source>
</evidence>
<dbReference type="PIRSF" id="PIRSF000521">
    <property type="entry name" value="Transaminase_4ab_Lys_Orn"/>
    <property type="match status" value="1"/>
</dbReference>
<dbReference type="PANTHER" id="PTHR11986">
    <property type="entry name" value="AMINOTRANSFERASE CLASS III"/>
    <property type="match status" value="1"/>
</dbReference>
<dbReference type="GO" id="GO:0030170">
    <property type="term" value="F:pyridoxal phosphate binding"/>
    <property type="evidence" value="ECO:0007669"/>
    <property type="project" value="InterPro"/>
</dbReference>
<proteinExistence type="inferred from homology"/>
<comment type="cofactor">
    <cofactor evidence="1">
        <name>pyridoxal 5'-phosphate</name>
        <dbReference type="ChEBI" id="CHEBI:597326"/>
    </cofactor>
</comment>
<dbReference type="Gene3D" id="3.40.640.10">
    <property type="entry name" value="Type I PLP-dependent aspartate aminotransferase-like (Major domain)"/>
    <property type="match status" value="1"/>
</dbReference>
<dbReference type="CDD" id="cd00610">
    <property type="entry name" value="OAT_like"/>
    <property type="match status" value="1"/>
</dbReference>
<accession>A0A6L9UEE4</accession>
<reference evidence="6 7" key="1">
    <citation type="submission" date="2019-12" db="EMBL/GenBank/DDBJ databases">
        <title>Rhizobium genotypes associated with high levels of biological nitrogen fixation by grain legumes in a temperate-maritime cropping system.</title>
        <authorList>
            <person name="Maluk M."/>
            <person name="Francesc Ferrando Molina F."/>
            <person name="Lopez Del Egido L."/>
            <person name="Lafos M."/>
            <person name="Langarica-Fuentes A."/>
            <person name="Gebre Yohannes G."/>
            <person name="Young M.W."/>
            <person name="Martin P."/>
            <person name="Gantlett R."/>
            <person name="Kenicer G."/>
            <person name="Hawes C."/>
            <person name="Begg G.S."/>
            <person name="Quilliam R.S."/>
            <person name="Squire G.R."/>
            <person name="Poole P.S."/>
            <person name="Young P.W."/>
            <person name="Iannetta P.M."/>
            <person name="James E.K."/>
        </authorList>
    </citation>
    <scope>NUCLEOTIDE SEQUENCE [LARGE SCALE GENOMIC DNA]</scope>
    <source>
        <strain evidence="6 7">JHI1118</strain>
    </source>
</reference>
<dbReference type="GO" id="GO:0008483">
    <property type="term" value="F:transaminase activity"/>
    <property type="evidence" value="ECO:0007669"/>
    <property type="project" value="UniProtKB-KW"/>
</dbReference>
<sequence>MTQAKTLDTSADIFNAFIERSWRSNAERQLAKGAEFVIGRREGVYLWDIEGDRRLIDCGAGGGVHALGHRHPAVLNALRQALDDGRDTGLWSVPNAEYLKLQDRLAELAPKPWLNRSVVTLCSTLSVDLATMFAFRVTKRQRMLAYRHGYHGHTGFAAIVTGSPEEGIIDHYNLPTHADFLETFGDVDELDRKLTKNIAAFIIEPMDYETFAPASKEFFEAASRLCKERGILFIVDETRAGLGRTGTLWATQQYDIEPAMLITGKGLSGGLYPASAVLMREEIYEECMNQHRFAYISSLGGNEISCLVAAQVLEVASNPALLENVKSVSRYLTAKINEVCGRHPDILTSVSSFGLAMSIGLSARAAGRTLYREIFAQGVLCHSVSEIDPPGLKLFPPLVLTNKQADEIAGALDRACDKVREGKQLWRESA</sequence>
<protein>
    <submittedName>
        <fullName evidence="6">Aminotransferase class III-fold pyridoxal phosphate-dependent enzyme</fullName>
    </submittedName>
</protein>
<dbReference type="Proteomes" id="UP000483035">
    <property type="component" value="Unassembled WGS sequence"/>
</dbReference>